<dbReference type="OrthoDB" id="249061at2"/>
<feature type="transmembrane region" description="Helical" evidence="2">
    <location>
        <begin position="197"/>
        <end position="218"/>
    </location>
</feature>
<feature type="transmembrane region" description="Helical" evidence="2">
    <location>
        <begin position="43"/>
        <end position="61"/>
    </location>
</feature>
<reference evidence="3 4" key="1">
    <citation type="submission" date="2019-02" db="EMBL/GenBank/DDBJ databases">
        <title>Deep-cultivation of Planctomycetes and their phenomic and genomic characterization uncovers novel biology.</title>
        <authorList>
            <person name="Wiegand S."/>
            <person name="Jogler M."/>
            <person name="Boedeker C."/>
            <person name="Pinto D."/>
            <person name="Vollmers J."/>
            <person name="Rivas-Marin E."/>
            <person name="Kohn T."/>
            <person name="Peeters S.H."/>
            <person name="Heuer A."/>
            <person name="Rast P."/>
            <person name="Oberbeckmann S."/>
            <person name="Bunk B."/>
            <person name="Jeske O."/>
            <person name="Meyerdierks A."/>
            <person name="Storesund J.E."/>
            <person name="Kallscheuer N."/>
            <person name="Luecker S."/>
            <person name="Lage O.M."/>
            <person name="Pohl T."/>
            <person name="Merkel B.J."/>
            <person name="Hornburger P."/>
            <person name="Mueller R.-W."/>
            <person name="Bruemmer F."/>
            <person name="Labrenz M."/>
            <person name="Spormann A.M."/>
            <person name="Op den Camp H."/>
            <person name="Overmann J."/>
            <person name="Amann R."/>
            <person name="Jetten M.S.M."/>
            <person name="Mascher T."/>
            <person name="Medema M.H."/>
            <person name="Devos D.P."/>
            <person name="Kaster A.-K."/>
            <person name="Ovreas L."/>
            <person name="Rohde M."/>
            <person name="Galperin M.Y."/>
            <person name="Jogler C."/>
        </authorList>
    </citation>
    <scope>NUCLEOTIDE SEQUENCE [LARGE SCALE GENOMIC DNA]</scope>
    <source>
        <strain evidence="3 4">Pan189</strain>
    </source>
</reference>
<dbReference type="Proteomes" id="UP000317318">
    <property type="component" value="Chromosome"/>
</dbReference>
<dbReference type="RefSeq" id="WP_145364270.1">
    <property type="nucleotide sequence ID" value="NZ_CP036268.1"/>
</dbReference>
<gene>
    <name evidence="3" type="ORF">Pan189_25990</name>
</gene>
<evidence type="ECO:0000256" key="1">
    <source>
        <dbReference type="SAM" id="MobiDB-lite"/>
    </source>
</evidence>
<accession>A0A517R2V4</accession>
<dbReference type="EMBL" id="CP036268">
    <property type="protein sequence ID" value="QDT38209.1"/>
    <property type="molecule type" value="Genomic_DNA"/>
</dbReference>
<feature type="transmembrane region" description="Helical" evidence="2">
    <location>
        <begin position="230"/>
        <end position="253"/>
    </location>
</feature>
<feature type="compositionally biased region" description="Basic and acidic residues" evidence="1">
    <location>
        <begin position="1"/>
        <end position="19"/>
    </location>
</feature>
<keyword evidence="2" id="KW-0812">Transmembrane</keyword>
<feature type="compositionally biased region" description="Basic and acidic residues" evidence="1">
    <location>
        <begin position="125"/>
        <end position="135"/>
    </location>
</feature>
<feature type="region of interest" description="Disordered" evidence="1">
    <location>
        <begin position="1"/>
        <end position="24"/>
    </location>
</feature>
<evidence type="ECO:0000313" key="3">
    <source>
        <dbReference type="EMBL" id="QDT38209.1"/>
    </source>
</evidence>
<proteinExistence type="predicted"/>
<evidence type="ECO:0000313" key="4">
    <source>
        <dbReference type="Proteomes" id="UP000317318"/>
    </source>
</evidence>
<organism evidence="3 4">
    <name type="scientific">Stratiformator vulcanicus</name>
    <dbReference type="NCBI Taxonomy" id="2527980"/>
    <lineage>
        <taxon>Bacteria</taxon>
        <taxon>Pseudomonadati</taxon>
        <taxon>Planctomycetota</taxon>
        <taxon>Planctomycetia</taxon>
        <taxon>Planctomycetales</taxon>
        <taxon>Planctomycetaceae</taxon>
        <taxon>Stratiformator</taxon>
    </lineage>
</organism>
<evidence type="ECO:0000256" key="2">
    <source>
        <dbReference type="SAM" id="Phobius"/>
    </source>
</evidence>
<dbReference type="KEGG" id="svp:Pan189_25990"/>
<feature type="region of interest" description="Disordered" evidence="1">
    <location>
        <begin position="108"/>
        <end position="148"/>
    </location>
</feature>
<name>A0A517R2V4_9PLAN</name>
<protein>
    <submittedName>
        <fullName evidence="3">Uncharacterized protein</fullName>
    </submittedName>
</protein>
<feature type="transmembrane region" description="Helical" evidence="2">
    <location>
        <begin position="295"/>
        <end position="314"/>
    </location>
</feature>
<keyword evidence="2" id="KW-0472">Membrane</keyword>
<sequence>MSVDNGKHDGDERFSGHSDDESEISEDALLTERKLSNRPPVPVRALLWVLAFAMAATAMIYQRATGPTRPYKDQAEIRDKTNRVKLIRTWEIPPEGAKEDWTEAAKIEVPNPPGRVSSTLHQRRYRTDEEFRETPMRPGSGKESNTLFGQLEPQPAAGKMEYYVTLEGIDWEQRMVRYPTDPDETIVLRYKNFVPRYVLAPHIIFMILTILFGMRAGLSGLFDPGAMRKYAWTTFICMTIGGMILGPFVQKFAFGEYWTGFPFGGDWTDNKQLVNWLVWLIACAAIGFKPLPKEWIGRVLVVIAMLTMTAVYSIPHSMGGSELDYEAIEQGADPEDAVTTGRT</sequence>
<keyword evidence="2" id="KW-1133">Transmembrane helix</keyword>
<keyword evidence="4" id="KW-1185">Reference proteome</keyword>
<dbReference type="AlphaFoldDB" id="A0A517R2V4"/>